<name>A0A392V7E2_9FABA</name>
<evidence type="ECO:0000313" key="2">
    <source>
        <dbReference type="EMBL" id="MCI82871.1"/>
    </source>
</evidence>
<proteinExistence type="predicted"/>
<dbReference type="AlphaFoldDB" id="A0A392V7E2"/>
<protein>
    <submittedName>
        <fullName evidence="2">Uncharacterized protein</fullName>
    </submittedName>
</protein>
<feature type="compositionally biased region" description="Low complexity" evidence="1">
    <location>
        <begin position="15"/>
        <end position="34"/>
    </location>
</feature>
<accession>A0A392V7E2</accession>
<keyword evidence="3" id="KW-1185">Reference proteome</keyword>
<sequence>MIMTVQRLLKLTCPSDLTSDSETSESNTSESGTSKFDPWILTFKTSASLQSLLSALYMFFGI</sequence>
<evidence type="ECO:0000313" key="3">
    <source>
        <dbReference type="Proteomes" id="UP000265520"/>
    </source>
</evidence>
<dbReference type="Proteomes" id="UP000265520">
    <property type="component" value="Unassembled WGS sequence"/>
</dbReference>
<comment type="caution">
    <text evidence="2">The sequence shown here is derived from an EMBL/GenBank/DDBJ whole genome shotgun (WGS) entry which is preliminary data.</text>
</comment>
<evidence type="ECO:0000256" key="1">
    <source>
        <dbReference type="SAM" id="MobiDB-lite"/>
    </source>
</evidence>
<feature type="region of interest" description="Disordered" evidence="1">
    <location>
        <begin position="15"/>
        <end position="36"/>
    </location>
</feature>
<organism evidence="2 3">
    <name type="scientific">Trifolium medium</name>
    <dbReference type="NCBI Taxonomy" id="97028"/>
    <lineage>
        <taxon>Eukaryota</taxon>
        <taxon>Viridiplantae</taxon>
        <taxon>Streptophyta</taxon>
        <taxon>Embryophyta</taxon>
        <taxon>Tracheophyta</taxon>
        <taxon>Spermatophyta</taxon>
        <taxon>Magnoliopsida</taxon>
        <taxon>eudicotyledons</taxon>
        <taxon>Gunneridae</taxon>
        <taxon>Pentapetalae</taxon>
        <taxon>rosids</taxon>
        <taxon>fabids</taxon>
        <taxon>Fabales</taxon>
        <taxon>Fabaceae</taxon>
        <taxon>Papilionoideae</taxon>
        <taxon>50 kb inversion clade</taxon>
        <taxon>NPAAA clade</taxon>
        <taxon>Hologalegina</taxon>
        <taxon>IRL clade</taxon>
        <taxon>Trifolieae</taxon>
        <taxon>Trifolium</taxon>
    </lineage>
</organism>
<dbReference type="EMBL" id="LXQA011053560">
    <property type="protein sequence ID" value="MCI82871.1"/>
    <property type="molecule type" value="Genomic_DNA"/>
</dbReference>
<reference evidence="2 3" key="1">
    <citation type="journal article" date="2018" name="Front. Plant Sci.">
        <title>Red Clover (Trifolium pratense) and Zigzag Clover (T. medium) - A Picture of Genomic Similarities and Differences.</title>
        <authorList>
            <person name="Dluhosova J."/>
            <person name="Istvanek J."/>
            <person name="Nedelnik J."/>
            <person name="Repkova J."/>
        </authorList>
    </citation>
    <scope>NUCLEOTIDE SEQUENCE [LARGE SCALE GENOMIC DNA]</scope>
    <source>
        <strain evidence="3">cv. 10/8</strain>
        <tissue evidence="2">Leaf</tissue>
    </source>
</reference>